<name>A0A1G1Y7F6_9BACT</name>
<gene>
    <name evidence="1" type="ORF">A2840_02260</name>
</gene>
<comment type="caution">
    <text evidence="1">The sequence shown here is derived from an EMBL/GenBank/DDBJ whole genome shotgun (WGS) entry which is preliminary data.</text>
</comment>
<evidence type="ECO:0000313" key="1">
    <source>
        <dbReference type="EMBL" id="OGY48161.1"/>
    </source>
</evidence>
<protein>
    <submittedName>
        <fullName evidence="1">Uncharacterized protein</fullName>
    </submittedName>
</protein>
<proteinExistence type="predicted"/>
<dbReference type="Proteomes" id="UP000178385">
    <property type="component" value="Unassembled WGS sequence"/>
</dbReference>
<sequence>METFEVEQVQDFRSLPGIQNNGQHDQLPGHVLVEVRFSGITEILLYHPETLPSTGHIDITYRPRRIDGEYGVDINIYAHQMSLDFGDSSKHHWPSGGWHLLRVIDAIEQTLFKLVDYSPQLNSYIEHTFQQTPRRQMVAAV</sequence>
<dbReference type="AlphaFoldDB" id="A0A1G1Y7F6"/>
<evidence type="ECO:0000313" key="2">
    <source>
        <dbReference type="Proteomes" id="UP000178385"/>
    </source>
</evidence>
<organism evidence="1 2">
    <name type="scientific">Candidatus Buchananbacteria bacterium RIFCSPHIGHO2_01_FULL_47_11b</name>
    <dbReference type="NCBI Taxonomy" id="1797537"/>
    <lineage>
        <taxon>Bacteria</taxon>
        <taxon>Candidatus Buchananiibacteriota</taxon>
    </lineage>
</organism>
<reference evidence="1 2" key="1">
    <citation type="journal article" date="2016" name="Nat. Commun.">
        <title>Thousands of microbial genomes shed light on interconnected biogeochemical processes in an aquifer system.</title>
        <authorList>
            <person name="Anantharaman K."/>
            <person name="Brown C.T."/>
            <person name="Hug L.A."/>
            <person name="Sharon I."/>
            <person name="Castelle C.J."/>
            <person name="Probst A.J."/>
            <person name="Thomas B.C."/>
            <person name="Singh A."/>
            <person name="Wilkins M.J."/>
            <person name="Karaoz U."/>
            <person name="Brodie E.L."/>
            <person name="Williams K.H."/>
            <person name="Hubbard S.S."/>
            <person name="Banfield J.F."/>
        </authorList>
    </citation>
    <scope>NUCLEOTIDE SEQUENCE [LARGE SCALE GENOMIC DNA]</scope>
</reference>
<accession>A0A1G1Y7F6</accession>
<dbReference type="EMBL" id="MHIG01000003">
    <property type="protein sequence ID" value="OGY48161.1"/>
    <property type="molecule type" value="Genomic_DNA"/>
</dbReference>